<keyword evidence="6 8" id="KW-0408">Iron</keyword>
<dbReference type="EMBL" id="PDSL01000064">
    <property type="protein sequence ID" value="PIE31822.1"/>
    <property type="molecule type" value="Genomic_DNA"/>
</dbReference>
<dbReference type="PROSITE" id="PS01215">
    <property type="entry name" value="MRP"/>
    <property type="match status" value="1"/>
</dbReference>
<dbReference type="SUPFAM" id="SSF52540">
    <property type="entry name" value="P-loop containing nucleoside triphosphate hydrolases"/>
    <property type="match status" value="1"/>
</dbReference>
<evidence type="ECO:0000256" key="4">
    <source>
        <dbReference type="ARBA" id="ARBA00022741"/>
    </source>
</evidence>
<dbReference type="InterPro" id="IPR044304">
    <property type="entry name" value="NUBPL-like"/>
</dbReference>
<feature type="binding site" evidence="8">
    <location>
        <begin position="123"/>
        <end position="130"/>
    </location>
    <ligand>
        <name>ATP</name>
        <dbReference type="ChEBI" id="CHEBI:30616"/>
    </ligand>
</feature>
<dbReference type="GO" id="GO:0140663">
    <property type="term" value="F:ATP-dependent FeS chaperone activity"/>
    <property type="evidence" value="ECO:0007669"/>
    <property type="project" value="InterPro"/>
</dbReference>
<dbReference type="Proteomes" id="UP000230914">
    <property type="component" value="Unassembled WGS sequence"/>
</dbReference>
<dbReference type="InterPro" id="IPR002744">
    <property type="entry name" value="MIP18-like"/>
</dbReference>
<evidence type="ECO:0000256" key="7">
    <source>
        <dbReference type="ARBA" id="ARBA00023014"/>
    </source>
</evidence>
<comment type="function">
    <text evidence="8">Binds and transfers iron-sulfur (Fe-S) clusters to target apoproteins. Can hydrolyze ATP.</text>
</comment>
<dbReference type="SUPFAM" id="SSF117916">
    <property type="entry name" value="Fe-S cluster assembly (FSCA) domain-like"/>
    <property type="match status" value="1"/>
</dbReference>
<organism evidence="10 11">
    <name type="scientific">Ilumatobacter coccineus</name>
    <dbReference type="NCBI Taxonomy" id="467094"/>
    <lineage>
        <taxon>Bacteria</taxon>
        <taxon>Bacillati</taxon>
        <taxon>Actinomycetota</taxon>
        <taxon>Acidimicrobiia</taxon>
        <taxon>Acidimicrobiales</taxon>
        <taxon>Ilumatobacteraceae</taxon>
        <taxon>Ilumatobacter</taxon>
    </lineage>
</organism>
<sequence length="401" mass="41903">MPTSAPPTRDEVFSALGMIDDPELGTDIVTLGMVPDISITDDGAIDVTIKLTIGGCPLRSVIQREVTRVLERHPGVSGVTVQWGEMTPDERSATMAQARWNARSDAPTTSIPADCRVIALASGKGGVGKSSVTANLAIALAGEGYTVGVLDADIWGFSIPRLLGMSTRMEAERVENSDSPKIIPNRLTMGTGTLEVVSTGFLVDESTALMWRGPMLSKAVEQFLVDVAWGELDYLLIDMPPGTGDVQMRLARLLPQTGIVIITTPATAAQKVAQRAADMAQRGFLPILGVIENMSAFTCDHGESYALFGSGGGAALAEAIDAPLLGSIPIEPAVAAGNDAGRPVVIDSDSPAAGEFVAIARRLATDLADDDPTVGCATRLLDSVNAAFDDAEDDTARPVST</sequence>
<keyword evidence="3 8" id="KW-0479">Metal-binding</keyword>
<dbReference type="InterPro" id="IPR033756">
    <property type="entry name" value="YlxH/NBP35"/>
</dbReference>
<dbReference type="InterPro" id="IPR034904">
    <property type="entry name" value="FSCA_dom_sf"/>
</dbReference>
<dbReference type="GO" id="GO:0046872">
    <property type="term" value="F:metal ion binding"/>
    <property type="evidence" value="ECO:0007669"/>
    <property type="project" value="UniProtKB-KW"/>
</dbReference>
<evidence type="ECO:0000256" key="1">
    <source>
        <dbReference type="ARBA" id="ARBA00007352"/>
    </source>
</evidence>
<dbReference type="InterPro" id="IPR019591">
    <property type="entry name" value="Mrp/NBP35_ATP-bd"/>
</dbReference>
<dbReference type="GO" id="GO:0016226">
    <property type="term" value="P:iron-sulfur cluster assembly"/>
    <property type="evidence" value="ECO:0007669"/>
    <property type="project" value="InterPro"/>
</dbReference>
<keyword evidence="8" id="KW-0378">Hydrolase</keyword>
<evidence type="ECO:0000256" key="5">
    <source>
        <dbReference type="ARBA" id="ARBA00022840"/>
    </source>
</evidence>
<evidence type="ECO:0000259" key="9">
    <source>
        <dbReference type="Pfam" id="PF01883"/>
    </source>
</evidence>
<gene>
    <name evidence="10" type="ORF">CSA55_04720</name>
</gene>
<dbReference type="GO" id="GO:0016887">
    <property type="term" value="F:ATP hydrolysis activity"/>
    <property type="evidence" value="ECO:0007669"/>
    <property type="project" value="UniProtKB-UniRule"/>
</dbReference>
<feature type="domain" description="MIP18 family-like" evidence="9">
    <location>
        <begin position="9"/>
        <end position="81"/>
    </location>
</feature>
<dbReference type="GO" id="GO:0005524">
    <property type="term" value="F:ATP binding"/>
    <property type="evidence" value="ECO:0007669"/>
    <property type="project" value="UniProtKB-UniRule"/>
</dbReference>
<comment type="subunit">
    <text evidence="8">Homodimer.</text>
</comment>
<evidence type="ECO:0000256" key="2">
    <source>
        <dbReference type="ARBA" id="ARBA00008205"/>
    </source>
</evidence>
<dbReference type="PANTHER" id="PTHR42961:SF2">
    <property type="entry name" value="IRON-SULFUR PROTEIN NUBPL"/>
    <property type="match status" value="1"/>
</dbReference>
<dbReference type="CDD" id="cd02037">
    <property type="entry name" value="Mrp_NBP35"/>
    <property type="match status" value="1"/>
</dbReference>
<evidence type="ECO:0000313" key="10">
    <source>
        <dbReference type="EMBL" id="PIE31822.1"/>
    </source>
</evidence>
<keyword evidence="4 8" id="KW-0547">Nucleotide-binding</keyword>
<protein>
    <recommendedName>
        <fullName evidence="8">Iron-sulfur cluster carrier protein</fullName>
    </recommendedName>
</protein>
<comment type="caution">
    <text evidence="10">The sequence shown here is derived from an EMBL/GenBank/DDBJ whole genome shotgun (WGS) entry which is preliminary data.</text>
</comment>
<dbReference type="Pfam" id="PF01883">
    <property type="entry name" value="FeS_assembly_P"/>
    <property type="match status" value="1"/>
</dbReference>
<dbReference type="AlphaFoldDB" id="A0A2G6KA20"/>
<comment type="similarity">
    <text evidence="8">Belongs to the Mrp/NBP35 ATP-binding proteins family.</text>
</comment>
<keyword evidence="7 8" id="KW-0411">Iron-sulfur</keyword>
<dbReference type="Gene3D" id="3.40.50.300">
    <property type="entry name" value="P-loop containing nucleotide triphosphate hydrolases"/>
    <property type="match status" value="1"/>
</dbReference>
<evidence type="ECO:0000256" key="6">
    <source>
        <dbReference type="ARBA" id="ARBA00023004"/>
    </source>
</evidence>
<dbReference type="HAMAP" id="MF_02040">
    <property type="entry name" value="Mrp_NBP35"/>
    <property type="match status" value="1"/>
</dbReference>
<accession>A0A2G6KA20</accession>
<name>A0A2G6KA20_9ACTN</name>
<dbReference type="InterPro" id="IPR000808">
    <property type="entry name" value="Mrp-like_CS"/>
</dbReference>
<comment type="similarity">
    <text evidence="2">In the C-terminal section; belongs to the Mrp/NBP35 ATP-binding proteins family.</text>
</comment>
<keyword evidence="5 8" id="KW-0067">ATP-binding</keyword>
<dbReference type="Gene3D" id="3.30.300.130">
    <property type="entry name" value="Fe-S cluster assembly (FSCA)"/>
    <property type="match status" value="1"/>
</dbReference>
<evidence type="ECO:0000256" key="8">
    <source>
        <dbReference type="HAMAP-Rule" id="MF_02040"/>
    </source>
</evidence>
<dbReference type="FunFam" id="3.40.50.300:FF:001119">
    <property type="entry name" value="Iron-sulfur cluster carrier protein"/>
    <property type="match status" value="1"/>
</dbReference>
<comment type="similarity">
    <text evidence="1">In the N-terminal section; belongs to the MIP18 family.</text>
</comment>
<dbReference type="GO" id="GO:0051539">
    <property type="term" value="F:4 iron, 4 sulfur cluster binding"/>
    <property type="evidence" value="ECO:0007669"/>
    <property type="project" value="TreeGrafter"/>
</dbReference>
<dbReference type="Pfam" id="PF10609">
    <property type="entry name" value="ParA"/>
    <property type="match status" value="1"/>
</dbReference>
<reference evidence="10 11" key="1">
    <citation type="submission" date="2017-10" db="EMBL/GenBank/DDBJ databases">
        <title>Novel microbial diversity and functional potential in the marine mammal oral microbiome.</title>
        <authorList>
            <person name="Dudek N.K."/>
            <person name="Sun C.L."/>
            <person name="Burstein D."/>
            <person name="Kantor R.S."/>
            <person name="Aliaga Goltsman D.S."/>
            <person name="Bik E.M."/>
            <person name="Thomas B.C."/>
            <person name="Banfield J.F."/>
            <person name="Relman D.A."/>
        </authorList>
    </citation>
    <scope>NUCLEOTIDE SEQUENCE [LARGE SCALE GENOMIC DNA]</scope>
    <source>
        <strain evidence="10">DOLJORAL78_61_10</strain>
    </source>
</reference>
<dbReference type="PANTHER" id="PTHR42961">
    <property type="entry name" value="IRON-SULFUR PROTEIN NUBPL"/>
    <property type="match status" value="1"/>
</dbReference>
<evidence type="ECO:0000256" key="3">
    <source>
        <dbReference type="ARBA" id="ARBA00022723"/>
    </source>
</evidence>
<proteinExistence type="inferred from homology"/>
<dbReference type="InterPro" id="IPR027417">
    <property type="entry name" value="P-loop_NTPase"/>
</dbReference>
<evidence type="ECO:0000313" key="11">
    <source>
        <dbReference type="Proteomes" id="UP000230914"/>
    </source>
</evidence>